<dbReference type="InterPro" id="IPR052617">
    <property type="entry name" value="Huntingtin-int_K"/>
</dbReference>
<dbReference type="Proteomes" id="UP000030854">
    <property type="component" value="Unassembled WGS sequence"/>
</dbReference>
<sequence>MTLKRERTKNEKIASSSSSSAIDHDEESSLQGIAHIKSAEDRKTAAALSSIDVTSNDDCDGILGNSNSSPDNLDQEAVKKAMERLNKNSSLVGNASGPKEKNVQSSNGILSASKSIKVDPTDVTLLVEELELSKAKATSLLKSFEGDVQKALRSQIYAN</sequence>
<evidence type="ECO:0000313" key="3">
    <source>
        <dbReference type="EMBL" id="KHJ34319.1"/>
    </source>
</evidence>
<dbReference type="CDD" id="cd14361">
    <property type="entry name" value="UBA_HYPK"/>
    <property type="match status" value="1"/>
</dbReference>
<dbReference type="STRING" id="52586.A0A0B1PCG8"/>
<name>A0A0B1PCG8_UNCNE</name>
<dbReference type="HOGENOM" id="CLU_127753_0_0_1"/>
<feature type="region of interest" description="Disordered" evidence="1">
    <location>
        <begin position="54"/>
        <end position="73"/>
    </location>
</feature>
<comment type="caution">
    <text evidence="3">The sequence shown here is derived from an EMBL/GenBank/DDBJ whole genome shotgun (WGS) entry which is preliminary data.</text>
</comment>
<dbReference type="GO" id="GO:0043066">
    <property type="term" value="P:negative regulation of apoptotic process"/>
    <property type="evidence" value="ECO:0007669"/>
    <property type="project" value="TreeGrafter"/>
</dbReference>
<dbReference type="OrthoDB" id="285219at2759"/>
<dbReference type="PANTHER" id="PTHR31184:SF2">
    <property type="entry name" value="HUNTINGTIN-INTERACTING PROTEIN K"/>
    <property type="match status" value="1"/>
</dbReference>
<gene>
    <name evidence="3" type="ORF">EV44_g6252</name>
</gene>
<dbReference type="InterPro" id="IPR038922">
    <property type="entry name" value="HYPK_UBA"/>
</dbReference>
<feature type="compositionally biased region" description="Basic and acidic residues" evidence="1">
    <location>
        <begin position="1"/>
        <end position="12"/>
    </location>
</feature>
<dbReference type="InterPro" id="IPR044034">
    <property type="entry name" value="NAC-like_UBA"/>
</dbReference>
<organism evidence="3 4">
    <name type="scientific">Uncinula necator</name>
    <name type="common">Grape powdery mildew</name>
    <dbReference type="NCBI Taxonomy" id="52586"/>
    <lineage>
        <taxon>Eukaryota</taxon>
        <taxon>Fungi</taxon>
        <taxon>Dikarya</taxon>
        <taxon>Ascomycota</taxon>
        <taxon>Pezizomycotina</taxon>
        <taxon>Leotiomycetes</taxon>
        <taxon>Erysiphales</taxon>
        <taxon>Erysiphaceae</taxon>
        <taxon>Erysiphe</taxon>
    </lineage>
</organism>
<dbReference type="GO" id="GO:0050821">
    <property type="term" value="P:protein stabilization"/>
    <property type="evidence" value="ECO:0007669"/>
    <property type="project" value="TreeGrafter"/>
</dbReference>
<reference evidence="3 4" key="1">
    <citation type="journal article" date="2014" name="BMC Genomics">
        <title>Adaptive genomic structural variation in the grape powdery mildew pathogen, Erysiphe necator.</title>
        <authorList>
            <person name="Jones L."/>
            <person name="Riaz S."/>
            <person name="Morales-Cruz A."/>
            <person name="Amrine K.C."/>
            <person name="McGuire B."/>
            <person name="Gubler W.D."/>
            <person name="Walker M.A."/>
            <person name="Cantu D."/>
        </authorList>
    </citation>
    <scope>NUCLEOTIDE SEQUENCE [LARGE SCALE GENOMIC DNA]</scope>
    <source>
        <strain evidence="4">c</strain>
    </source>
</reference>
<dbReference type="Pfam" id="PF19026">
    <property type="entry name" value="UBA_HYPK"/>
    <property type="match status" value="1"/>
</dbReference>
<protein>
    <recommendedName>
        <fullName evidence="2">Nascent polypeptide-associated complex subunit alpha-like UBA domain-containing protein</fullName>
    </recommendedName>
</protein>
<feature type="region of interest" description="Disordered" evidence="1">
    <location>
        <begin position="1"/>
        <end position="47"/>
    </location>
</feature>
<evidence type="ECO:0000313" key="4">
    <source>
        <dbReference type="Proteomes" id="UP000030854"/>
    </source>
</evidence>
<dbReference type="EMBL" id="JNVN01000942">
    <property type="protein sequence ID" value="KHJ34319.1"/>
    <property type="molecule type" value="Genomic_DNA"/>
</dbReference>
<evidence type="ECO:0000256" key="1">
    <source>
        <dbReference type="SAM" id="MobiDB-lite"/>
    </source>
</evidence>
<dbReference type="OMA" id="PQNVDAD"/>
<dbReference type="AlphaFoldDB" id="A0A0B1PCG8"/>
<keyword evidence="4" id="KW-1185">Reference proteome</keyword>
<accession>A0A0B1PCG8</accession>
<proteinExistence type="predicted"/>
<dbReference type="PANTHER" id="PTHR31184">
    <property type="entry name" value="HUNTINGTIN-INTERACTING PROTEIN K FAMILY MEMBER"/>
    <property type="match status" value="1"/>
</dbReference>
<feature type="domain" description="Nascent polypeptide-associated complex subunit alpha-like UBA" evidence="2">
    <location>
        <begin position="116"/>
        <end position="154"/>
    </location>
</feature>
<evidence type="ECO:0000259" key="2">
    <source>
        <dbReference type="Pfam" id="PF19026"/>
    </source>
</evidence>